<evidence type="ECO:0000256" key="5">
    <source>
        <dbReference type="ARBA" id="ARBA00023136"/>
    </source>
</evidence>
<dbReference type="GO" id="GO:0008233">
    <property type="term" value="F:peptidase activity"/>
    <property type="evidence" value="ECO:0007669"/>
    <property type="project" value="UniProtKB-KW"/>
</dbReference>
<dbReference type="RefSeq" id="WP_111750123.1">
    <property type="nucleotide sequence ID" value="NZ_PTPX01000014.1"/>
</dbReference>
<comment type="similarity">
    <text evidence="2 6">Belongs to the band 7/mec-2 family. HflC subfamily.</text>
</comment>
<keyword evidence="4" id="KW-1133">Transmembrane helix</keyword>
<evidence type="ECO:0000259" key="7">
    <source>
        <dbReference type="SMART" id="SM00244"/>
    </source>
</evidence>
<evidence type="ECO:0000256" key="6">
    <source>
        <dbReference type="PIRNR" id="PIRNR005651"/>
    </source>
</evidence>
<dbReference type="SUPFAM" id="SSF117892">
    <property type="entry name" value="Band 7/SPFH domain"/>
    <property type="match status" value="1"/>
</dbReference>
<dbReference type="Pfam" id="PF01145">
    <property type="entry name" value="Band_7"/>
    <property type="match status" value="1"/>
</dbReference>
<protein>
    <recommendedName>
        <fullName evidence="6">Protein HflC</fullName>
    </recommendedName>
</protein>
<evidence type="ECO:0000313" key="8">
    <source>
        <dbReference type="EMBL" id="RAL18441.1"/>
    </source>
</evidence>
<feature type="domain" description="Band 7" evidence="7">
    <location>
        <begin position="18"/>
        <end position="190"/>
    </location>
</feature>
<sequence>MRKLLLPVLAVIAFVLFQSVIVVQEGQRGIMLRFNKVHRDADNKVIIYEPGLHFKVPVIDQLKTLDARIQTLDGQEDRFVTVEKKDLLVDSYVKWKISDFGQFYTSTGGDTQKASALLQRKVNDRLRSEIGSRTIKDIVSGSRGELMAGAQKALNDGEDGAERLGIEVVDVRVKQINLPNEVSASIYQRMQAERAAVAREHRSQGEEKAEFIRADVDRKVILILANANKTAEELKGQGDADAAKIYADAFKQEPEFYSFVRSLKAYEESFAAGSNNIMLLKPDSEFFRFMKAPTK</sequence>
<evidence type="ECO:0000256" key="4">
    <source>
        <dbReference type="ARBA" id="ARBA00022989"/>
    </source>
</evidence>
<dbReference type="OrthoDB" id="9812991at2"/>
<dbReference type="NCBIfam" id="TIGR01932">
    <property type="entry name" value="hflC"/>
    <property type="match status" value="2"/>
</dbReference>
<dbReference type="Gene3D" id="3.30.479.30">
    <property type="entry name" value="Band 7 domain"/>
    <property type="match status" value="1"/>
</dbReference>
<keyword evidence="9" id="KW-1185">Reference proteome</keyword>
<comment type="subcellular location">
    <subcellularLocation>
        <location evidence="1">Membrane</location>
        <topology evidence="1">Single-pass membrane protein</topology>
    </subcellularLocation>
</comment>
<dbReference type="AlphaFoldDB" id="A0A328BXM3"/>
<comment type="caution">
    <text evidence="8">The sequence shown here is derived from an EMBL/GenBank/DDBJ whole genome shotgun (WGS) entry which is preliminary data.</text>
</comment>
<reference evidence="9" key="1">
    <citation type="submission" date="2018-02" db="EMBL/GenBank/DDBJ databases">
        <title>Glaesserella australis sp. nov., isolated from the lungs of pigs.</title>
        <authorList>
            <person name="Turni C."/>
            <person name="Christensen H."/>
        </authorList>
    </citation>
    <scope>NUCLEOTIDE SEQUENCE [LARGE SCALE GENOMIC DNA]</scope>
    <source>
        <strain evidence="9">HS4635</strain>
    </source>
</reference>
<dbReference type="GO" id="GO:0016020">
    <property type="term" value="C:membrane"/>
    <property type="evidence" value="ECO:0007669"/>
    <property type="project" value="UniProtKB-SubCell"/>
</dbReference>
<dbReference type="PIRSF" id="PIRSF005651">
    <property type="entry name" value="HflC"/>
    <property type="match status" value="1"/>
</dbReference>
<dbReference type="Proteomes" id="UP000248689">
    <property type="component" value="Unassembled WGS sequence"/>
</dbReference>
<dbReference type="EMBL" id="PTPX01000014">
    <property type="protein sequence ID" value="RAL18441.1"/>
    <property type="molecule type" value="Genomic_DNA"/>
</dbReference>
<dbReference type="CDD" id="cd03405">
    <property type="entry name" value="SPFH_HflC"/>
    <property type="match status" value="1"/>
</dbReference>
<evidence type="ECO:0000313" key="9">
    <source>
        <dbReference type="Proteomes" id="UP000248689"/>
    </source>
</evidence>
<keyword evidence="3" id="KW-0812">Transmembrane</keyword>
<comment type="function">
    <text evidence="6">HflC and HflK could regulate a protease.</text>
</comment>
<evidence type="ECO:0000256" key="3">
    <source>
        <dbReference type="ARBA" id="ARBA00022692"/>
    </source>
</evidence>
<dbReference type="InterPro" id="IPR010200">
    <property type="entry name" value="HflC"/>
</dbReference>
<dbReference type="InterPro" id="IPR036013">
    <property type="entry name" value="Band_7/SPFH_dom_sf"/>
</dbReference>
<keyword evidence="8" id="KW-0378">Hydrolase</keyword>
<dbReference type="PANTHER" id="PTHR42911:SF1">
    <property type="entry name" value="MODULATOR OF FTSH PROTEASE HFLC"/>
    <property type="match status" value="1"/>
</dbReference>
<dbReference type="PANTHER" id="PTHR42911">
    <property type="entry name" value="MODULATOR OF FTSH PROTEASE HFLC"/>
    <property type="match status" value="1"/>
</dbReference>
<organism evidence="8 9">
    <name type="scientific">Glaesserella australis</name>
    <dbReference type="NCBI Taxonomy" id="2094024"/>
    <lineage>
        <taxon>Bacteria</taxon>
        <taxon>Pseudomonadati</taxon>
        <taxon>Pseudomonadota</taxon>
        <taxon>Gammaproteobacteria</taxon>
        <taxon>Pasteurellales</taxon>
        <taxon>Pasteurellaceae</taxon>
        <taxon>Glaesserella</taxon>
    </lineage>
</organism>
<name>A0A328BXM3_9PAST</name>
<dbReference type="InterPro" id="IPR001107">
    <property type="entry name" value="Band_7"/>
</dbReference>
<keyword evidence="5" id="KW-0472">Membrane</keyword>
<dbReference type="SMART" id="SM00244">
    <property type="entry name" value="PHB"/>
    <property type="match status" value="1"/>
</dbReference>
<keyword evidence="8" id="KW-0645">Protease</keyword>
<evidence type="ECO:0000256" key="1">
    <source>
        <dbReference type="ARBA" id="ARBA00004167"/>
    </source>
</evidence>
<accession>A0A328BXM3</accession>
<proteinExistence type="inferred from homology"/>
<evidence type="ECO:0000256" key="2">
    <source>
        <dbReference type="ARBA" id="ARBA00007862"/>
    </source>
</evidence>
<gene>
    <name evidence="8" type="ORF">C5N92_06910</name>
</gene>
<dbReference type="GO" id="GO:0006508">
    <property type="term" value="P:proteolysis"/>
    <property type="evidence" value="ECO:0007669"/>
    <property type="project" value="UniProtKB-KW"/>
</dbReference>